<dbReference type="Pfam" id="PF00436">
    <property type="entry name" value="SSB"/>
    <property type="match status" value="1"/>
</dbReference>
<dbReference type="CDD" id="cd04496">
    <property type="entry name" value="SSB_OBF"/>
    <property type="match status" value="1"/>
</dbReference>
<reference evidence="4 5" key="1">
    <citation type="submission" date="2015-11" db="EMBL/GenBank/DDBJ databases">
        <title>Genomic analysis of 38 Legionella species identifies large and diverse effector repertoires.</title>
        <authorList>
            <person name="Burstein D."/>
            <person name="Amaro F."/>
            <person name="Zusman T."/>
            <person name="Lifshitz Z."/>
            <person name="Cohen O."/>
            <person name="Gilbert J.A."/>
            <person name="Pupko T."/>
            <person name="Shuman H.A."/>
            <person name="Segal G."/>
        </authorList>
    </citation>
    <scope>NUCLEOTIDE SEQUENCE [LARGE SCALE GENOMIC DNA]</scope>
    <source>
        <strain evidence="4 5">Bercovier 4</strain>
    </source>
</reference>
<sequence length="147" mass="16438">MSGSLNKVQIIGHLGLAPKAISTKDGSVFYSTSIATNEHIKKGDHWEQVTEWHQLLFFGKFAKACEHLQKGSYVYLEGKLRNNVWSDVDGNQHRQANIVVTKLEFLDKRTTSSEAKEDSTPISPEQHMANIKAILGDEPLEDSVPSF</sequence>
<dbReference type="AlphaFoldDB" id="A0A0W0WAF4"/>
<dbReference type="InterPro" id="IPR000424">
    <property type="entry name" value="Primosome_PriB/ssb"/>
</dbReference>
<keyword evidence="1 2" id="KW-0238">DNA-binding</keyword>
<dbReference type="PROSITE" id="PS50935">
    <property type="entry name" value="SSB"/>
    <property type="match status" value="1"/>
</dbReference>
<dbReference type="SUPFAM" id="SSF50249">
    <property type="entry name" value="Nucleic acid-binding proteins"/>
    <property type="match status" value="1"/>
</dbReference>
<dbReference type="PIRSF" id="PIRSF002070">
    <property type="entry name" value="SSB"/>
    <property type="match status" value="1"/>
</dbReference>
<evidence type="ECO:0000313" key="5">
    <source>
        <dbReference type="Proteomes" id="UP000054761"/>
    </source>
</evidence>
<name>A0A0W0WAF4_9GAMM</name>
<dbReference type="EMBL" id="LNYH01000041">
    <property type="protein sequence ID" value="KTD29323.1"/>
    <property type="molecule type" value="Genomic_DNA"/>
</dbReference>
<dbReference type="InterPro" id="IPR012340">
    <property type="entry name" value="NA-bd_OB-fold"/>
</dbReference>
<dbReference type="PANTHER" id="PTHR10302:SF0">
    <property type="entry name" value="SINGLE-STRANDED DNA-BINDING PROTEIN, MITOCHONDRIAL"/>
    <property type="match status" value="1"/>
</dbReference>
<dbReference type="PANTHER" id="PTHR10302">
    <property type="entry name" value="SINGLE-STRANDED DNA-BINDING PROTEIN"/>
    <property type="match status" value="1"/>
</dbReference>
<protein>
    <recommendedName>
        <fullName evidence="2 3">Single-stranded DNA-binding protein</fullName>
    </recommendedName>
</protein>
<evidence type="ECO:0000256" key="3">
    <source>
        <dbReference type="RuleBase" id="RU000524"/>
    </source>
</evidence>
<accession>A0A0W0WAF4</accession>
<dbReference type="NCBIfam" id="TIGR00621">
    <property type="entry name" value="ssb"/>
    <property type="match status" value="1"/>
</dbReference>
<dbReference type="GO" id="GO:0006260">
    <property type="term" value="P:DNA replication"/>
    <property type="evidence" value="ECO:0007669"/>
    <property type="project" value="InterPro"/>
</dbReference>
<dbReference type="STRING" id="454.Lisr_0831"/>
<evidence type="ECO:0000256" key="2">
    <source>
        <dbReference type="PIRNR" id="PIRNR002070"/>
    </source>
</evidence>
<dbReference type="PATRIC" id="fig|454.4.peg.895"/>
<dbReference type="GO" id="GO:0003697">
    <property type="term" value="F:single-stranded DNA binding"/>
    <property type="evidence" value="ECO:0007669"/>
    <property type="project" value="InterPro"/>
</dbReference>
<dbReference type="GO" id="GO:0009295">
    <property type="term" value="C:nucleoid"/>
    <property type="evidence" value="ECO:0007669"/>
    <property type="project" value="TreeGrafter"/>
</dbReference>
<dbReference type="InterPro" id="IPR011344">
    <property type="entry name" value="ssDNA-bd"/>
</dbReference>
<dbReference type="Gene3D" id="2.40.50.140">
    <property type="entry name" value="Nucleic acid-binding proteins"/>
    <property type="match status" value="1"/>
</dbReference>
<comment type="caution">
    <text evidence="4">The sequence shown here is derived from an EMBL/GenBank/DDBJ whole genome shotgun (WGS) entry which is preliminary data.</text>
</comment>
<organism evidence="4 5">
    <name type="scientific">Legionella israelensis</name>
    <dbReference type="NCBI Taxonomy" id="454"/>
    <lineage>
        <taxon>Bacteria</taxon>
        <taxon>Pseudomonadati</taxon>
        <taxon>Pseudomonadota</taxon>
        <taxon>Gammaproteobacteria</taxon>
        <taxon>Legionellales</taxon>
        <taxon>Legionellaceae</taxon>
        <taxon>Legionella</taxon>
    </lineage>
</organism>
<keyword evidence="5" id="KW-1185">Reference proteome</keyword>
<proteinExistence type="predicted"/>
<gene>
    <name evidence="4" type="ORF">Lisr_0831</name>
</gene>
<dbReference type="RefSeq" id="WP_058501205.1">
    <property type="nucleotide sequence ID" value="NZ_CAAAJA010000061.1"/>
</dbReference>
<dbReference type="Proteomes" id="UP000054761">
    <property type="component" value="Unassembled WGS sequence"/>
</dbReference>
<evidence type="ECO:0000256" key="1">
    <source>
        <dbReference type="ARBA" id="ARBA00023125"/>
    </source>
</evidence>
<dbReference type="OrthoDB" id="9809878at2"/>
<evidence type="ECO:0000313" key="4">
    <source>
        <dbReference type="EMBL" id="KTD29323.1"/>
    </source>
</evidence>